<evidence type="ECO:0000313" key="2">
    <source>
        <dbReference type="EMBL" id="MCY0967209.1"/>
    </source>
</evidence>
<evidence type="ECO:0000259" key="1">
    <source>
        <dbReference type="Pfam" id="PF00117"/>
    </source>
</evidence>
<accession>A0A9X3IUQ9</accession>
<sequence length="238" mass="25800">MKIGILAPGITPDALLDQYGSYADMCRNLLLVSGANVEYRVYQVFEGELPEDHLECDAWLITGSKYSAYDDLPWIPPLKQLVREIHAAGQPLAGICFGHQLMAEALGGKVEKYAGGWGVGIHEYDLTATARDELGVSSLHLNAVHQDQVVTLPPGAEVLASSPFCQYAVLRYAPNMVSLQAHPEFSMAFESDLLKLRRGEAVPEPAASMGLQSLEAEAARTDSQQVGAWLVKTLCESA</sequence>
<keyword evidence="3" id="KW-1185">Reference proteome</keyword>
<dbReference type="Pfam" id="PF00117">
    <property type="entry name" value="GATase"/>
    <property type="match status" value="1"/>
</dbReference>
<dbReference type="PROSITE" id="PS51273">
    <property type="entry name" value="GATASE_TYPE_1"/>
    <property type="match status" value="1"/>
</dbReference>
<dbReference type="Proteomes" id="UP001150830">
    <property type="component" value="Unassembled WGS sequence"/>
</dbReference>
<dbReference type="GO" id="GO:0005829">
    <property type="term" value="C:cytosol"/>
    <property type="evidence" value="ECO:0007669"/>
    <property type="project" value="TreeGrafter"/>
</dbReference>
<name>A0A9X3IUQ9_9GAMM</name>
<dbReference type="PANTHER" id="PTHR42695:SF5">
    <property type="entry name" value="GLUTAMINE AMIDOTRANSFERASE YLR126C-RELATED"/>
    <property type="match status" value="1"/>
</dbReference>
<dbReference type="SUPFAM" id="SSF52317">
    <property type="entry name" value="Class I glutamine amidotransferase-like"/>
    <property type="match status" value="1"/>
</dbReference>
<dbReference type="EMBL" id="JAPNOA010000059">
    <property type="protein sequence ID" value="MCY0967209.1"/>
    <property type="molecule type" value="Genomic_DNA"/>
</dbReference>
<dbReference type="AlphaFoldDB" id="A0A9X3IUQ9"/>
<comment type="caution">
    <text evidence="2">The sequence shown here is derived from an EMBL/GenBank/DDBJ whole genome shotgun (WGS) entry which is preliminary data.</text>
</comment>
<dbReference type="InterPro" id="IPR017926">
    <property type="entry name" value="GATASE"/>
</dbReference>
<gene>
    <name evidence="2" type="ORF">OUO13_18685</name>
</gene>
<protein>
    <submittedName>
        <fullName evidence="2">Type 1 glutamine amidotransferase</fullName>
    </submittedName>
</protein>
<reference evidence="2" key="1">
    <citation type="submission" date="2022-11" db="EMBL/GenBank/DDBJ databases">
        <title>Parathalassolutuus dongxingensis gen. nov., sp. nov., a novel member of family Oceanospirillaceae isolated from a coastal shrimp pond in Guangxi, China.</title>
        <authorList>
            <person name="Chen H."/>
        </authorList>
    </citation>
    <scope>NUCLEOTIDE SEQUENCE</scope>
    <source>
        <strain evidence="2">G-43</strain>
    </source>
</reference>
<dbReference type="PANTHER" id="PTHR42695">
    <property type="entry name" value="GLUTAMINE AMIDOTRANSFERASE YLR126C-RELATED"/>
    <property type="match status" value="1"/>
</dbReference>
<proteinExistence type="predicted"/>
<organism evidence="2 3">
    <name type="scientific">Parathalassolituus penaei</name>
    <dbReference type="NCBI Taxonomy" id="2997323"/>
    <lineage>
        <taxon>Bacteria</taxon>
        <taxon>Pseudomonadati</taxon>
        <taxon>Pseudomonadota</taxon>
        <taxon>Gammaproteobacteria</taxon>
        <taxon>Oceanospirillales</taxon>
        <taxon>Oceanospirillaceae</taxon>
        <taxon>Parathalassolituus</taxon>
    </lineage>
</organism>
<dbReference type="InterPro" id="IPR044992">
    <property type="entry name" value="ChyE-like"/>
</dbReference>
<evidence type="ECO:0000313" key="3">
    <source>
        <dbReference type="Proteomes" id="UP001150830"/>
    </source>
</evidence>
<dbReference type="RefSeq" id="WP_283175413.1">
    <property type="nucleotide sequence ID" value="NZ_JAPNOA010000059.1"/>
</dbReference>
<dbReference type="CDD" id="cd01741">
    <property type="entry name" value="GATase1_1"/>
    <property type="match status" value="1"/>
</dbReference>
<dbReference type="Gene3D" id="3.40.50.880">
    <property type="match status" value="1"/>
</dbReference>
<keyword evidence="2" id="KW-0315">Glutamine amidotransferase</keyword>
<dbReference type="InterPro" id="IPR029062">
    <property type="entry name" value="Class_I_gatase-like"/>
</dbReference>
<feature type="domain" description="Glutamine amidotransferase" evidence="1">
    <location>
        <begin position="15"/>
        <end position="188"/>
    </location>
</feature>